<organism evidence="1">
    <name type="scientific">Rhizophora mucronata</name>
    <name type="common">Asiatic mangrove</name>
    <dbReference type="NCBI Taxonomy" id="61149"/>
    <lineage>
        <taxon>Eukaryota</taxon>
        <taxon>Viridiplantae</taxon>
        <taxon>Streptophyta</taxon>
        <taxon>Embryophyta</taxon>
        <taxon>Tracheophyta</taxon>
        <taxon>Spermatophyta</taxon>
        <taxon>Magnoliopsida</taxon>
        <taxon>eudicotyledons</taxon>
        <taxon>Gunneridae</taxon>
        <taxon>Pentapetalae</taxon>
        <taxon>rosids</taxon>
        <taxon>fabids</taxon>
        <taxon>Malpighiales</taxon>
        <taxon>Rhizophoraceae</taxon>
        <taxon>Rhizophora</taxon>
    </lineage>
</organism>
<proteinExistence type="predicted"/>
<protein>
    <submittedName>
        <fullName evidence="1">Uncharacterized protein</fullName>
    </submittedName>
</protein>
<dbReference type="AlphaFoldDB" id="A0A2P2PP78"/>
<evidence type="ECO:0000313" key="1">
    <source>
        <dbReference type="EMBL" id="MBX56481.1"/>
    </source>
</evidence>
<dbReference type="EMBL" id="GGEC01075997">
    <property type="protein sequence ID" value="MBX56481.1"/>
    <property type="molecule type" value="Transcribed_RNA"/>
</dbReference>
<accession>A0A2P2PP78</accession>
<name>A0A2P2PP78_RHIMU</name>
<reference evidence="1" key="1">
    <citation type="submission" date="2018-02" db="EMBL/GenBank/DDBJ databases">
        <title>Rhizophora mucronata_Transcriptome.</title>
        <authorList>
            <person name="Meera S.P."/>
            <person name="Sreeshan A."/>
            <person name="Augustine A."/>
        </authorList>
    </citation>
    <scope>NUCLEOTIDE SEQUENCE</scope>
    <source>
        <tissue evidence="1">Leaf</tissue>
    </source>
</reference>
<sequence length="37" mass="4266">MYLSLSRMLYTESLSVSGSYPWKTINRNALKEENGIL</sequence>